<dbReference type="Pfam" id="PF00884">
    <property type="entry name" value="Sulfatase"/>
    <property type="match status" value="1"/>
</dbReference>
<accession>A0A6C2YQX3</accession>
<name>A0A6C2YQX3_9BACT</name>
<dbReference type="AlphaFoldDB" id="A0A6C2YQX3"/>
<dbReference type="SUPFAM" id="SSF53649">
    <property type="entry name" value="Alkaline phosphatase-like"/>
    <property type="match status" value="1"/>
</dbReference>
<dbReference type="PANTHER" id="PTHR42693">
    <property type="entry name" value="ARYLSULFATASE FAMILY MEMBER"/>
    <property type="match status" value="1"/>
</dbReference>
<dbReference type="CDD" id="cd16027">
    <property type="entry name" value="SGSH"/>
    <property type="match status" value="1"/>
</dbReference>
<feature type="domain" description="Sulfatase N-terminal" evidence="5">
    <location>
        <begin position="30"/>
        <end position="310"/>
    </location>
</feature>
<dbReference type="InterPro" id="IPR017850">
    <property type="entry name" value="Alkaline_phosphatase_core_sf"/>
</dbReference>
<evidence type="ECO:0000259" key="5">
    <source>
        <dbReference type="Pfam" id="PF00884"/>
    </source>
</evidence>
<reference evidence="6" key="1">
    <citation type="submission" date="2019-04" db="EMBL/GenBank/DDBJ databases">
        <authorList>
            <consortium name="Science for Life Laboratories"/>
        </authorList>
    </citation>
    <scope>NUCLEOTIDE SEQUENCE</scope>
    <source>
        <strain evidence="6">MBLW1</strain>
    </source>
</reference>
<organism evidence="6">
    <name type="scientific">Tuwongella immobilis</name>
    <dbReference type="NCBI Taxonomy" id="692036"/>
    <lineage>
        <taxon>Bacteria</taxon>
        <taxon>Pseudomonadati</taxon>
        <taxon>Planctomycetota</taxon>
        <taxon>Planctomycetia</taxon>
        <taxon>Gemmatales</taxon>
        <taxon>Gemmataceae</taxon>
        <taxon>Tuwongella</taxon>
    </lineage>
</organism>
<sequence length="493" mass="56075">MTRFGFLLAIAMSWIGAGQLRAADTPTPRPNIVWVVVDDMSANFSCYGEKQISTPNVDRLAKEGVKFERAFVTAPVCSACRSALITGCYQTTIGSHHHRSGRGVETITLQNGVVPVPKLFQQAGYYTCIGGFNAAGKRLGKTDYNFEWDRSIYDGNDWAGRKPGQPFFMQVQLHGGKYRGQGPNPAWQARIRQEFGSNTDPNQVTLPTVYPRDPVLLQDWADYLDCCRFTDREVGQLISRLEREGILDQTVIIFITDHGISHARGKQFLYDQGIHVPLVIRGPGLKPGSVRTDLVEHIDLAATSLGLAGIAIPKWMQGRNWFAADYTPKSAVFAARDRCDETMEHLRSVRTDRWKYIRNYLHQRPHLQPNHYKDDKAIVKRLRELHAANQLPELTERLLFAPTRPREELYDLQADPEELTNLADDPKSAAQLQAMRKLLSDWERESGDQGVKPESPSRYQSDMDVYRRESGPKHREILERNIEMNLKWVREGK</sequence>
<dbReference type="KEGG" id="tim:GMBLW1_04010"/>
<feature type="signal peptide" evidence="4">
    <location>
        <begin position="1"/>
        <end position="22"/>
    </location>
</feature>
<dbReference type="Proteomes" id="UP000464378">
    <property type="component" value="Chromosome"/>
</dbReference>
<dbReference type="InterPro" id="IPR050738">
    <property type="entry name" value="Sulfatase"/>
</dbReference>
<dbReference type="Gene3D" id="3.40.720.10">
    <property type="entry name" value="Alkaline Phosphatase, subunit A"/>
    <property type="match status" value="1"/>
</dbReference>
<dbReference type="InParanoid" id="A0A6C2YQX3"/>
<comment type="similarity">
    <text evidence="1">Belongs to the sulfatase family.</text>
</comment>
<proteinExistence type="inferred from homology"/>
<feature type="chain" id="PRO_5033879520" description="Sulfatase N-terminal domain-containing protein" evidence="4">
    <location>
        <begin position="23"/>
        <end position="493"/>
    </location>
</feature>
<dbReference type="GO" id="GO:0004065">
    <property type="term" value="F:arylsulfatase activity"/>
    <property type="evidence" value="ECO:0007669"/>
    <property type="project" value="TreeGrafter"/>
</dbReference>
<dbReference type="EMBL" id="LR593887">
    <property type="protein sequence ID" value="VTS04486.1"/>
    <property type="molecule type" value="Genomic_DNA"/>
</dbReference>
<evidence type="ECO:0000256" key="2">
    <source>
        <dbReference type="ARBA" id="ARBA00022801"/>
    </source>
</evidence>
<dbReference type="PANTHER" id="PTHR42693:SF53">
    <property type="entry name" value="ENDO-4-O-SULFATASE"/>
    <property type="match status" value="1"/>
</dbReference>
<dbReference type="RefSeq" id="WP_197740726.1">
    <property type="nucleotide sequence ID" value="NZ_LR593887.1"/>
</dbReference>
<keyword evidence="7" id="KW-1185">Reference proteome</keyword>
<dbReference type="EMBL" id="LR586016">
    <property type="protein sequence ID" value="VIP03559.1"/>
    <property type="molecule type" value="Genomic_DNA"/>
</dbReference>
<feature type="region of interest" description="Disordered" evidence="3">
    <location>
        <begin position="442"/>
        <end position="472"/>
    </location>
</feature>
<evidence type="ECO:0000256" key="3">
    <source>
        <dbReference type="SAM" id="MobiDB-lite"/>
    </source>
</evidence>
<protein>
    <recommendedName>
        <fullName evidence="5">Sulfatase N-terminal domain-containing protein</fullName>
    </recommendedName>
</protein>
<gene>
    <name evidence="6" type="ORF">GMBLW1_04010</name>
</gene>
<evidence type="ECO:0000256" key="4">
    <source>
        <dbReference type="SAM" id="SignalP"/>
    </source>
</evidence>
<evidence type="ECO:0000313" key="6">
    <source>
        <dbReference type="EMBL" id="VIP03559.1"/>
    </source>
</evidence>
<evidence type="ECO:0000313" key="7">
    <source>
        <dbReference type="Proteomes" id="UP000464378"/>
    </source>
</evidence>
<keyword evidence="2" id="KW-0378">Hydrolase</keyword>
<dbReference type="InterPro" id="IPR000917">
    <property type="entry name" value="Sulfatase_N"/>
</dbReference>
<evidence type="ECO:0000256" key="1">
    <source>
        <dbReference type="ARBA" id="ARBA00008779"/>
    </source>
</evidence>
<keyword evidence="4" id="KW-0732">Signal</keyword>